<evidence type="ECO:0000313" key="1">
    <source>
        <dbReference type="EMBL" id="THU40559.1"/>
    </source>
</evidence>
<keyword evidence="2" id="KW-1185">Reference proteome</keyword>
<dbReference type="RefSeq" id="WP_136575052.1">
    <property type="nucleotide sequence ID" value="NZ_STFF01000001.1"/>
</dbReference>
<dbReference type="EMBL" id="STFF01000001">
    <property type="protein sequence ID" value="THU40559.1"/>
    <property type="molecule type" value="Genomic_DNA"/>
</dbReference>
<accession>A0A4S8I087</accession>
<proteinExistence type="predicted"/>
<comment type="caution">
    <text evidence="1">The sequence shown here is derived from an EMBL/GenBank/DDBJ whole genome shotgun (WGS) entry which is preliminary data.</text>
</comment>
<protein>
    <submittedName>
        <fullName evidence="1">Uncharacterized protein</fullName>
    </submittedName>
</protein>
<name>A0A4S8I087_9BACT</name>
<evidence type="ECO:0000313" key="2">
    <source>
        <dbReference type="Proteomes" id="UP000306918"/>
    </source>
</evidence>
<organism evidence="1 2">
    <name type="scientific">Niastella caeni</name>
    <dbReference type="NCBI Taxonomy" id="2569763"/>
    <lineage>
        <taxon>Bacteria</taxon>
        <taxon>Pseudomonadati</taxon>
        <taxon>Bacteroidota</taxon>
        <taxon>Chitinophagia</taxon>
        <taxon>Chitinophagales</taxon>
        <taxon>Chitinophagaceae</taxon>
        <taxon>Niastella</taxon>
    </lineage>
</organism>
<sequence>MAQSSNPQTLNFNQVKYSVEQIKYWLNNFNVDVFVFYNHFSSNGNPNPAMQLCCYVLNSSGYLNPNSPDILESTLGNVLKVDCVNLTANLVNGSAMSAYLQQNPDCNYLLFTPSMFDNCQVMYIIQAVKLSDTQTTPGNGSLNTNPSPPATAMVDVEML</sequence>
<gene>
    <name evidence="1" type="ORF">FAM09_00140</name>
</gene>
<dbReference type="AlphaFoldDB" id="A0A4S8I087"/>
<reference evidence="1 2" key="1">
    <citation type="submission" date="2019-04" db="EMBL/GenBank/DDBJ databases">
        <title>Niastella caeni sp. nov., isolated from activated sludge.</title>
        <authorList>
            <person name="Sheng M."/>
        </authorList>
    </citation>
    <scope>NUCLEOTIDE SEQUENCE [LARGE SCALE GENOMIC DNA]</scope>
    <source>
        <strain evidence="1 2">HX-2-15</strain>
    </source>
</reference>
<dbReference type="Proteomes" id="UP000306918">
    <property type="component" value="Unassembled WGS sequence"/>
</dbReference>